<accession>A0ACA9QXL0</accession>
<comment type="caution">
    <text evidence="1">The sequence shown here is derived from an EMBL/GenBank/DDBJ whole genome shotgun (WGS) entry which is preliminary data.</text>
</comment>
<dbReference type="EMBL" id="CAJVPW010052683">
    <property type="protein sequence ID" value="CAG8768652.1"/>
    <property type="molecule type" value="Genomic_DNA"/>
</dbReference>
<sequence>QYLVDAYASVEQNRLNFLKLNQKKIHAELYSGLQDTLTIYDEMPRNLSMANIGK</sequence>
<evidence type="ECO:0000313" key="1">
    <source>
        <dbReference type="EMBL" id="CAG8768652.1"/>
    </source>
</evidence>
<keyword evidence="2" id="KW-1185">Reference proteome</keyword>
<gene>
    <name evidence="1" type="ORF">SPELUC_LOCUS15632</name>
</gene>
<organism evidence="1 2">
    <name type="scientific">Cetraspora pellucida</name>
    <dbReference type="NCBI Taxonomy" id="1433469"/>
    <lineage>
        <taxon>Eukaryota</taxon>
        <taxon>Fungi</taxon>
        <taxon>Fungi incertae sedis</taxon>
        <taxon>Mucoromycota</taxon>
        <taxon>Glomeromycotina</taxon>
        <taxon>Glomeromycetes</taxon>
        <taxon>Diversisporales</taxon>
        <taxon>Gigasporaceae</taxon>
        <taxon>Cetraspora</taxon>
    </lineage>
</organism>
<feature type="non-terminal residue" evidence="1">
    <location>
        <position position="1"/>
    </location>
</feature>
<name>A0ACA9QXL0_9GLOM</name>
<proteinExistence type="predicted"/>
<protein>
    <submittedName>
        <fullName evidence="1">12978_t:CDS:1</fullName>
    </submittedName>
</protein>
<evidence type="ECO:0000313" key="2">
    <source>
        <dbReference type="Proteomes" id="UP000789366"/>
    </source>
</evidence>
<dbReference type="Proteomes" id="UP000789366">
    <property type="component" value="Unassembled WGS sequence"/>
</dbReference>
<reference evidence="1" key="1">
    <citation type="submission" date="2021-06" db="EMBL/GenBank/DDBJ databases">
        <authorList>
            <person name="Kallberg Y."/>
            <person name="Tangrot J."/>
            <person name="Rosling A."/>
        </authorList>
    </citation>
    <scope>NUCLEOTIDE SEQUENCE</scope>
    <source>
        <strain evidence="1">28 12/20/2015</strain>
    </source>
</reference>